<feature type="compositionally biased region" description="Low complexity" evidence="1">
    <location>
        <begin position="128"/>
        <end position="139"/>
    </location>
</feature>
<dbReference type="InterPro" id="IPR038487">
    <property type="entry name" value="Mre11_capping_dom"/>
</dbReference>
<dbReference type="PANTHER" id="PTHR10139">
    <property type="entry name" value="DOUBLE-STRAND BREAK REPAIR PROTEIN MRE11"/>
    <property type="match status" value="1"/>
</dbReference>
<evidence type="ECO:0000313" key="3">
    <source>
        <dbReference type="EMBL" id="KCV72952.1"/>
    </source>
</evidence>
<gene>
    <name evidence="3" type="ORF">H696_00506</name>
</gene>
<sequence>MADPDTGEHDFRLFPVVLKTVRPMAIEDEDVSDRPPEDRDAIMEHLKQRVNDLIRQAHREWLERNPDDVGDPPRPLIRLRVTIGDKHLFNVFRFGQQFANSVANPSNIIQLTTKRRAATRAKRNVAAMRARSGAGASTAEPVFDEESLRPAELDPSSIKDFLRTILLPAGAAVAAGAGAGPSDTRSLFGFAFRRAG</sequence>
<dbReference type="EMBL" id="KB932201">
    <property type="protein sequence ID" value="KCV72952.1"/>
    <property type="molecule type" value="Genomic_DNA"/>
</dbReference>
<dbReference type="GO" id="GO:0030870">
    <property type="term" value="C:Mre11 complex"/>
    <property type="evidence" value="ECO:0007669"/>
    <property type="project" value="TreeGrafter"/>
</dbReference>
<dbReference type="OrthoDB" id="30417at2759"/>
<dbReference type="GO" id="GO:0030145">
    <property type="term" value="F:manganese ion binding"/>
    <property type="evidence" value="ECO:0007669"/>
    <property type="project" value="InterPro"/>
</dbReference>
<dbReference type="GO" id="GO:0000014">
    <property type="term" value="F:single-stranded DNA endodeoxyribonuclease activity"/>
    <property type="evidence" value="ECO:0007669"/>
    <property type="project" value="TreeGrafter"/>
</dbReference>
<evidence type="ECO:0000259" key="2">
    <source>
        <dbReference type="SMART" id="SM01347"/>
    </source>
</evidence>
<dbReference type="RefSeq" id="XP_009492653.1">
    <property type="nucleotide sequence ID" value="XM_009494378.1"/>
</dbReference>
<dbReference type="eggNOG" id="KOG2310">
    <property type="taxonomic scope" value="Eukaryota"/>
</dbReference>
<dbReference type="GO" id="GO:0006303">
    <property type="term" value="P:double-strand break repair via nonhomologous end joining"/>
    <property type="evidence" value="ECO:0007669"/>
    <property type="project" value="TreeGrafter"/>
</dbReference>
<proteinExistence type="predicted"/>
<accession>A0A058ZHJ1</accession>
<dbReference type="GO" id="GO:0000723">
    <property type="term" value="P:telomere maintenance"/>
    <property type="evidence" value="ECO:0007669"/>
    <property type="project" value="TreeGrafter"/>
</dbReference>
<dbReference type="STRING" id="691883.A0A058ZHJ1"/>
<dbReference type="GO" id="GO:0042138">
    <property type="term" value="P:meiotic DNA double-strand break formation"/>
    <property type="evidence" value="ECO:0007669"/>
    <property type="project" value="TreeGrafter"/>
</dbReference>
<dbReference type="GO" id="GO:0097552">
    <property type="term" value="P:mitochondrial double-strand break repair via homologous recombination"/>
    <property type="evidence" value="ECO:0007669"/>
    <property type="project" value="TreeGrafter"/>
</dbReference>
<dbReference type="GO" id="GO:0007095">
    <property type="term" value="P:mitotic G2 DNA damage checkpoint signaling"/>
    <property type="evidence" value="ECO:0007669"/>
    <property type="project" value="TreeGrafter"/>
</dbReference>
<dbReference type="InterPro" id="IPR007281">
    <property type="entry name" value="Mre11_DNA-bd"/>
</dbReference>
<dbReference type="Gene3D" id="3.30.110.110">
    <property type="entry name" value="Mre11, capping domain"/>
    <property type="match status" value="1"/>
</dbReference>
<reference evidence="3" key="1">
    <citation type="submission" date="2013-04" db="EMBL/GenBank/DDBJ databases">
        <title>The Genome Sequence of Fonticula alba ATCC 38817.</title>
        <authorList>
            <consortium name="The Broad Institute Genomics Platform"/>
            <person name="Russ C."/>
            <person name="Cuomo C."/>
            <person name="Burger G."/>
            <person name="Gray M.W."/>
            <person name="Holland P.W.H."/>
            <person name="King N."/>
            <person name="Lang F.B.F."/>
            <person name="Roger A.J."/>
            <person name="Ruiz-Trillo I."/>
            <person name="Brown M."/>
            <person name="Walker B."/>
            <person name="Young S."/>
            <person name="Zeng Q."/>
            <person name="Gargeya S."/>
            <person name="Fitzgerald M."/>
            <person name="Haas B."/>
            <person name="Abouelleil A."/>
            <person name="Allen A.W."/>
            <person name="Alvarado L."/>
            <person name="Arachchi H.M."/>
            <person name="Berlin A.M."/>
            <person name="Chapman S.B."/>
            <person name="Gainer-Dewar J."/>
            <person name="Goldberg J."/>
            <person name="Griggs A."/>
            <person name="Gujja S."/>
            <person name="Hansen M."/>
            <person name="Howarth C."/>
            <person name="Imamovic A."/>
            <person name="Ireland A."/>
            <person name="Larimer J."/>
            <person name="McCowan C."/>
            <person name="Murphy C."/>
            <person name="Pearson M."/>
            <person name="Poon T.W."/>
            <person name="Priest M."/>
            <person name="Roberts A."/>
            <person name="Saif S."/>
            <person name="Shea T."/>
            <person name="Sisk P."/>
            <person name="Sykes S."/>
            <person name="Wortman J."/>
            <person name="Nusbaum C."/>
            <person name="Birren B."/>
        </authorList>
    </citation>
    <scope>NUCLEOTIDE SEQUENCE [LARGE SCALE GENOMIC DNA]</scope>
    <source>
        <strain evidence="3">ATCC 38817</strain>
    </source>
</reference>
<feature type="domain" description="Mre11 DNA-binding" evidence="2">
    <location>
        <begin position="11"/>
        <end position="161"/>
    </location>
</feature>
<feature type="region of interest" description="Disordered" evidence="1">
    <location>
        <begin position="128"/>
        <end position="148"/>
    </location>
</feature>
<dbReference type="SMART" id="SM01347">
    <property type="entry name" value="Mre11_DNA_bind"/>
    <property type="match status" value="1"/>
</dbReference>
<dbReference type="GO" id="GO:0031573">
    <property type="term" value="P:mitotic intra-S DNA damage checkpoint signaling"/>
    <property type="evidence" value="ECO:0007669"/>
    <property type="project" value="TreeGrafter"/>
</dbReference>
<protein>
    <recommendedName>
        <fullName evidence="2">Mre11 DNA-binding domain-containing protein</fullName>
    </recommendedName>
</protein>
<dbReference type="GeneID" id="20525231"/>
<evidence type="ECO:0000256" key="1">
    <source>
        <dbReference type="SAM" id="MobiDB-lite"/>
    </source>
</evidence>
<name>A0A058ZHJ1_FONAL</name>
<organism evidence="3">
    <name type="scientific">Fonticula alba</name>
    <name type="common">Slime mold</name>
    <dbReference type="NCBI Taxonomy" id="691883"/>
    <lineage>
        <taxon>Eukaryota</taxon>
        <taxon>Rotosphaerida</taxon>
        <taxon>Fonticulaceae</taxon>
        <taxon>Fonticula</taxon>
    </lineage>
</organism>
<evidence type="ECO:0000313" key="4">
    <source>
        <dbReference type="Proteomes" id="UP000030693"/>
    </source>
</evidence>
<dbReference type="GO" id="GO:0035861">
    <property type="term" value="C:site of double-strand break"/>
    <property type="evidence" value="ECO:0007669"/>
    <property type="project" value="TreeGrafter"/>
</dbReference>
<dbReference type="Pfam" id="PF04152">
    <property type="entry name" value="Mre11_DNA_bind"/>
    <property type="match status" value="1"/>
</dbReference>
<keyword evidence="4" id="KW-1185">Reference proteome</keyword>
<dbReference type="PANTHER" id="PTHR10139:SF1">
    <property type="entry name" value="DOUBLE-STRAND BREAK REPAIR PROTEIN MRE11"/>
    <property type="match status" value="1"/>
</dbReference>
<dbReference type="AlphaFoldDB" id="A0A058ZHJ1"/>
<dbReference type="Proteomes" id="UP000030693">
    <property type="component" value="Unassembled WGS sequence"/>
</dbReference>
<dbReference type="GO" id="GO:0000724">
    <property type="term" value="P:double-strand break repair via homologous recombination"/>
    <property type="evidence" value="ECO:0007669"/>
    <property type="project" value="TreeGrafter"/>
</dbReference>